<dbReference type="AlphaFoldDB" id="A0A087GX81"/>
<gene>
    <name evidence="3" type="ordered locus">AALP_Aa5g151500</name>
</gene>
<evidence type="ECO:0000313" key="3">
    <source>
        <dbReference type="EMBL" id="KFK34483.1"/>
    </source>
</evidence>
<name>A0A087GX81_ARAAL</name>
<keyword evidence="2" id="KW-0472">Membrane</keyword>
<keyword evidence="2" id="KW-1133">Transmembrane helix</keyword>
<keyword evidence="4" id="KW-1185">Reference proteome</keyword>
<accession>A0A087GX81</accession>
<feature type="transmembrane region" description="Helical" evidence="2">
    <location>
        <begin position="6"/>
        <end position="25"/>
    </location>
</feature>
<evidence type="ECO:0000313" key="4">
    <source>
        <dbReference type="Proteomes" id="UP000029120"/>
    </source>
</evidence>
<dbReference type="PANTHER" id="PTHR33564:SF8">
    <property type="entry name" value="TRANSMEMBRANE PROTEIN"/>
    <property type="match status" value="1"/>
</dbReference>
<organism evidence="3 4">
    <name type="scientific">Arabis alpina</name>
    <name type="common">Alpine rock-cress</name>
    <dbReference type="NCBI Taxonomy" id="50452"/>
    <lineage>
        <taxon>Eukaryota</taxon>
        <taxon>Viridiplantae</taxon>
        <taxon>Streptophyta</taxon>
        <taxon>Embryophyta</taxon>
        <taxon>Tracheophyta</taxon>
        <taxon>Spermatophyta</taxon>
        <taxon>Magnoliopsida</taxon>
        <taxon>eudicotyledons</taxon>
        <taxon>Gunneridae</taxon>
        <taxon>Pentapetalae</taxon>
        <taxon>rosids</taxon>
        <taxon>malvids</taxon>
        <taxon>Brassicales</taxon>
        <taxon>Brassicaceae</taxon>
        <taxon>Arabideae</taxon>
        <taxon>Arabis</taxon>
    </lineage>
</organism>
<reference evidence="4" key="1">
    <citation type="journal article" date="2015" name="Nat. Plants">
        <title>Genome expansion of Arabis alpina linked with retrotransposition and reduced symmetric DNA methylation.</title>
        <authorList>
            <person name="Willing E.M."/>
            <person name="Rawat V."/>
            <person name="Mandakova T."/>
            <person name="Maumus F."/>
            <person name="James G.V."/>
            <person name="Nordstroem K.J."/>
            <person name="Becker C."/>
            <person name="Warthmann N."/>
            <person name="Chica C."/>
            <person name="Szarzynska B."/>
            <person name="Zytnicki M."/>
            <person name="Albani M.C."/>
            <person name="Kiefer C."/>
            <person name="Bergonzi S."/>
            <person name="Castaings L."/>
            <person name="Mateos J.L."/>
            <person name="Berns M.C."/>
            <person name="Bujdoso N."/>
            <person name="Piofczyk T."/>
            <person name="de Lorenzo L."/>
            <person name="Barrero-Sicilia C."/>
            <person name="Mateos I."/>
            <person name="Piednoel M."/>
            <person name="Hagmann J."/>
            <person name="Chen-Min-Tao R."/>
            <person name="Iglesias-Fernandez R."/>
            <person name="Schuster S.C."/>
            <person name="Alonso-Blanco C."/>
            <person name="Roudier F."/>
            <person name="Carbonero P."/>
            <person name="Paz-Ares J."/>
            <person name="Davis S.J."/>
            <person name="Pecinka A."/>
            <person name="Quesneville H."/>
            <person name="Colot V."/>
            <person name="Lysak M.A."/>
            <person name="Weigel D."/>
            <person name="Coupland G."/>
            <person name="Schneeberger K."/>
        </authorList>
    </citation>
    <scope>NUCLEOTIDE SEQUENCE [LARGE SCALE GENOMIC DNA]</scope>
    <source>
        <strain evidence="4">cv. Pajares</strain>
    </source>
</reference>
<dbReference type="OMA" id="HGAQMTG"/>
<dbReference type="PANTHER" id="PTHR33564">
    <property type="entry name" value="TRANSMEMBRANE PROTEIN"/>
    <property type="match status" value="1"/>
</dbReference>
<dbReference type="Proteomes" id="UP000029120">
    <property type="component" value="Chromosome 5"/>
</dbReference>
<dbReference type="eggNOG" id="ENOG502S4F7">
    <property type="taxonomic scope" value="Eukaryota"/>
</dbReference>
<dbReference type="OrthoDB" id="1904110at2759"/>
<sequence>MESSLGFMAVFAVSGSVVFLASQFHKRLLSDYMDKFEFEIRSRENVVMKKKVRFAADVVEPSGNNKEYRRRHSFKAKSDKQSKEEEEESRVII</sequence>
<dbReference type="Gramene" id="KFK34483">
    <property type="protein sequence ID" value="KFK34483"/>
    <property type="gene ID" value="AALP_AA5G151500"/>
</dbReference>
<dbReference type="EMBL" id="CM002873">
    <property type="protein sequence ID" value="KFK34483.1"/>
    <property type="molecule type" value="Genomic_DNA"/>
</dbReference>
<proteinExistence type="predicted"/>
<evidence type="ECO:0008006" key="5">
    <source>
        <dbReference type="Google" id="ProtNLM"/>
    </source>
</evidence>
<feature type="region of interest" description="Disordered" evidence="1">
    <location>
        <begin position="67"/>
        <end position="93"/>
    </location>
</feature>
<evidence type="ECO:0000256" key="2">
    <source>
        <dbReference type="SAM" id="Phobius"/>
    </source>
</evidence>
<keyword evidence="2" id="KW-0812">Transmembrane</keyword>
<feature type="compositionally biased region" description="Acidic residues" evidence="1">
    <location>
        <begin position="84"/>
        <end position="93"/>
    </location>
</feature>
<evidence type="ECO:0000256" key="1">
    <source>
        <dbReference type="SAM" id="MobiDB-lite"/>
    </source>
</evidence>
<protein>
    <recommendedName>
        <fullName evidence="5">Transmembrane protein</fullName>
    </recommendedName>
</protein>